<protein>
    <submittedName>
        <fullName evidence="1">31_t:CDS:1</fullName>
    </submittedName>
</protein>
<sequence>NLRSLKGLVQFQYIIKPEYVTDIDSQTLIHLALLNDPKAVIQAIDAVNYYYFHTLNNPSHRSDKFWKNFIEHFEYVDTLFHKLGSLLTFVNEFVQEFYGNLYEKLEKLNGIKRNTDRHDVLFIKYQNLNNAQGLNSRTMFFKLKKKQIPISPSLTDCRR</sequence>
<name>A0ACA9P4K3_9GLOM</name>
<evidence type="ECO:0000313" key="1">
    <source>
        <dbReference type="EMBL" id="CAG8687434.1"/>
    </source>
</evidence>
<dbReference type="EMBL" id="CAJVPM010034509">
    <property type="protein sequence ID" value="CAG8687434.1"/>
    <property type="molecule type" value="Genomic_DNA"/>
</dbReference>
<organism evidence="1 2">
    <name type="scientific">Scutellospora calospora</name>
    <dbReference type="NCBI Taxonomy" id="85575"/>
    <lineage>
        <taxon>Eukaryota</taxon>
        <taxon>Fungi</taxon>
        <taxon>Fungi incertae sedis</taxon>
        <taxon>Mucoromycota</taxon>
        <taxon>Glomeromycotina</taxon>
        <taxon>Glomeromycetes</taxon>
        <taxon>Diversisporales</taxon>
        <taxon>Gigasporaceae</taxon>
        <taxon>Scutellospora</taxon>
    </lineage>
</organism>
<feature type="non-terminal residue" evidence="1">
    <location>
        <position position="1"/>
    </location>
</feature>
<comment type="caution">
    <text evidence="1">The sequence shown here is derived from an EMBL/GenBank/DDBJ whole genome shotgun (WGS) entry which is preliminary data.</text>
</comment>
<proteinExistence type="predicted"/>
<keyword evidence="2" id="KW-1185">Reference proteome</keyword>
<reference evidence="1" key="1">
    <citation type="submission" date="2021-06" db="EMBL/GenBank/DDBJ databases">
        <authorList>
            <person name="Kallberg Y."/>
            <person name="Tangrot J."/>
            <person name="Rosling A."/>
        </authorList>
    </citation>
    <scope>NUCLEOTIDE SEQUENCE</scope>
    <source>
        <strain evidence="1">AU212A</strain>
    </source>
</reference>
<dbReference type="Proteomes" id="UP000789860">
    <property type="component" value="Unassembled WGS sequence"/>
</dbReference>
<gene>
    <name evidence="1" type="ORF">SCALOS_LOCUS9997</name>
</gene>
<feature type="non-terminal residue" evidence="1">
    <location>
        <position position="159"/>
    </location>
</feature>
<accession>A0ACA9P4K3</accession>
<evidence type="ECO:0000313" key="2">
    <source>
        <dbReference type="Proteomes" id="UP000789860"/>
    </source>
</evidence>